<dbReference type="EMBL" id="CP092488">
    <property type="protein sequence ID" value="UMB69328.1"/>
    <property type="molecule type" value="Genomic_DNA"/>
</dbReference>
<dbReference type="SUPFAM" id="SSF52540">
    <property type="entry name" value="P-loop containing nucleoside triphosphate hydrolases"/>
    <property type="match status" value="1"/>
</dbReference>
<dbReference type="GO" id="GO:0005524">
    <property type="term" value="F:ATP binding"/>
    <property type="evidence" value="ECO:0007669"/>
    <property type="project" value="UniProtKB-KW"/>
</dbReference>
<dbReference type="Proteomes" id="UP001055336">
    <property type="component" value="Chromosome"/>
</dbReference>
<name>A0ABY3VIT4_9MYCO</name>
<protein>
    <submittedName>
        <fullName evidence="2">ATP-binding protein</fullName>
    </submittedName>
</protein>
<dbReference type="Pfam" id="PF13191">
    <property type="entry name" value="AAA_16"/>
    <property type="match status" value="1"/>
</dbReference>
<keyword evidence="2" id="KW-0067">ATP-binding</keyword>
<organism evidence="2 3">
    <name type="scientific">Mycobacterium paraterrae</name>
    <dbReference type="NCBI Taxonomy" id="577492"/>
    <lineage>
        <taxon>Bacteria</taxon>
        <taxon>Bacillati</taxon>
        <taxon>Actinomycetota</taxon>
        <taxon>Actinomycetes</taxon>
        <taxon>Mycobacteriales</taxon>
        <taxon>Mycobacteriaceae</taxon>
        <taxon>Mycobacterium</taxon>
    </lineage>
</organism>
<dbReference type="RefSeq" id="WP_240261062.1">
    <property type="nucleotide sequence ID" value="NZ_CP092488.2"/>
</dbReference>
<accession>A0ABY3VIT4</accession>
<dbReference type="InterPro" id="IPR027417">
    <property type="entry name" value="P-loop_NTPase"/>
</dbReference>
<sequence length="168" mass="17789">MLAWPLTGRSEELAVIDDVFRADGSDAGVVIAGAAGVGKTRLAREAMMAARDRGWTTRWASGTAAAQSIPLGAFAQWTDRLEGDPLQLVAGAITAITSSPEDAPVLVVVDDARLLDNLSAFVLLQLVQRRAATVIATIRSGAPAPSEVTALWKDAHLRRLDLQPLSHN</sequence>
<proteinExistence type="predicted"/>
<dbReference type="InterPro" id="IPR041664">
    <property type="entry name" value="AAA_16"/>
</dbReference>
<reference evidence="2" key="1">
    <citation type="submission" date="2022-08" db="EMBL/GenBank/DDBJ databases">
        <title>Whole genome sequencing of non-tuberculosis mycobacteria type-strains.</title>
        <authorList>
            <person name="Igarashi Y."/>
            <person name="Osugi A."/>
            <person name="Mitarai S."/>
        </authorList>
    </citation>
    <scope>NUCLEOTIDE SEQUENCE</scope>
    <source>
        <strain evidence="2">DSM 45127</strain>
    </source>
</reference>
<evidence type="ECO:0000313" key="3">
    <source>
        <dbReference type="Proteomes" id="UP001055336"/>
    </source>
</evidence>
<evidence type="ECO:0000313" key="2">
    <source>
        <dbReference type="EMBL" id="UMB69328.1"/>
    </source>
</evidence>
<keyword evidence="2" id="KW-0547">Nucleotide-binding</keyword>
<keyword evidence="3" id="KW-1185">Reference proteome</keyword>
<evidence type="ECO:0000259" key="1">
    <source>
        <dbReference type="Pfam" id="PF13191"/>
    </source>
</evidence>
<gene>
    <name evidence="2" type="ORF">MKK62_23740</name>
</gene>
<feature type="domain" description="Orc1-like AAA ATPase" evidence="1">
    <location>
        <begin position="5"/>
        <end position="129"/>
    </location>
</feature>
<dbReference type="Gene3D" id="3.40.50.300">
    <property type="entry name" value="P-loop containing nucleotide triphosphate hydrolases"/>
    <property type="match status" value="1"/>
</dbReference>